<feature type="transmembrane region" description="Helical" evidence="2">
    <location>
        <begin position="60"/>
        <end position="84"/>
    </location>
</feature>
<gene>
    <name evidence="3" type="ORF">AMSG_09465</name>
</gene>
<dbReference type="Proteomes" id="UP000054408">
    <property type="component" value="Unassembled WGS sequence"/>
</dbReference>
<keyword evidence="2" id="KW-1133">Transmembrane helix</keyword>
<dbReference type="GeneID" id="25567921"/>
<dbReference type="AlphaFoldDB" id="A0A0L0DNB8"/>
<feature type="compositionally biased region" description="Polar residues" evidence="1">
    <location>
        <begin position="1"/>
        <end position="10"/>
    </location>
</feature>
<protein>
    <submittedName>
        <fullName evidence="3">Uncharacterized protein</fullName>
    </submittedName>
</protein>
<organism evidence="3 4">
    <name type="scientific">Thecamonas trahens ATCC 50062</name>
    <dbReference type="NCBI Taxonomy" id="461836"/>
    <lineage>
        <taxon>Eukaryota</taxon>
        <taxon>Apusozoa</taxon>
        <taxon>Apusomonadida</taxon>
        <taxon>Apusomonadidae</taxon>
        <taxon>Thecamonas</taxon>
    </lineage>
</organism>
<evidence type="ECO:0000256" key="2">
    <source>
        <dbReference type="SAM" id="Phobius"/>
    </source>
</evidence>
<reference evidence="3 4" key="1">
    <citation type="submission" date="2010-05" db="EMBL/GenBank/DDBJ databases">
        <title>The Genome Sequence of Thecamonas trahens ATCC 50062.</title>
        <authorList>
            <consortium name="The Broad Institute Genome Sequencing Platform"/>
            <person name="Russ C."/>
            <person name="Cuomo C."/>
            <person name="Shea T."/>
            <person name="Young S.K."/>
            <person name="Zeng Q."/>
            <person name="Koehrsen M."/>
            <person name="Haas B."/>
            <person name="Borodovsky M."/>
            <person name="Guigo R."/>
            <person name="Alvarado L."/>
            <person name="Berlin A."/>
            <person name="Bochicchio J."/>
            <person name="Borenstein D."/>
            <person name="Chapman S."/>
            <person name="Chen Z."/>
            <person name="Freedman E."/>
            <person name="Gellesch M."/>
            <person name="Goldberg J."/>
            <person name="Griggs A."/>
            <person name="Gujja S."/>
            <person name="Heilman E."/>
            <person name="Heiman D."/>
            <person name="Hepburn T."/>
            <person name="Howarth C."/>
            <person name="Jen D."/>
            <person name="Larson L."/>
            <person name="Mehta T."/>
            <person name="Park D."/>
            <person name="Pearson M."/>
            <person name="Roberts A."/>
            <person name="Saif S."/>
            <person name="Shenoy N."/>
            <person name="Sisk P."/>
            <person name="Stolte C."/>
            <person name="Sykes S."/>
            <person name="Thomson T."/>
            <person name="Walk T."/>
            <person name="White J."/>
            <person name="Yandava C."/>
            <person name="Burger G."/>
            <person name="Gray M.W."/>
            <person name="Holland P.W.H."/>
            <person name="King N."/>
            <person name="Lang F.B.F."/>
            <person name="Roger A.J."/>
            <person name="Ruiz-Trillo I."/>
            <person name="Lander E."/>
            <person name="Nusbaum C."/>
        </authorList>
    </citation>
    <scope>NUCLEOTIDE SEQUENCE [LARGE SCALE GENOMIC DNA]</scope>
    <source>
        <strain evidence="3 4">ATCC 50062</strain>
    </source>
</reference>
<accession>A0A0L0DNB8</accession>
<dbReference type="EMBL" id="GL349482">
    <property type="protein sequence ID" value="KNC53750.1"/>
    <property type="molecule type" value="Genomic_DNA"/>
</dbReference>
<feature type="region of interest" description="Disordered" evidence="1">
    <location>
        <begin position="1"/>
        <end position="28"/>
    </location>
</feature>
<sequence length="133" mass="14362">MRGSLKLSSQRSDRSSGNREPLSSGTGETAAVVVGEGQVVVGNTWRDGWRELAGMEGLDVNLGIAICGVLSLLVWCLSAGTWVSREPMPWFLGVNTAIVLALFTLYGASTYIMQHVLGVYRGRLDMIMIEPDS</sequence>
<proteinExistence type="predicted"/>
<keyword evidence="2" id="KW-0472">Membrane</keyword>
<keyword evidence="4" id="KW-1185">Reference proteome</keyword>
<feature type="transmembrane region" description="Helical" evidence="2">
    <location>
        <begin position="90"/>
        <end position="113"/>
    </location>
</feature>
<evidence type="ECO:0000313" key="4">
    <source>
        <dbReference type="Proteomes" id="UP000054408"/>
    </source>
</evidence>
<evidence type="ECO:0000256" key="1">
    <source>
        <dbReference type="SAM" id="MobiDB-lite"/>
    </source>
</evidence>
<keyword evidence="2" id="KW-0812">Transmembrane</keyword>
<evidence type="ECO:0000313" key="3">
    <source>
        <dbReference type="EMBL" id="KNC53750.1"/>
    </source>
</evidence>
<name>A0A0L0DNB8_THETB</name>
<dbReference type="RefSeq" id="XP_013754313.1">
    <property type="nucleotide sequence ID" value="XM_013898859.1"/>
</dbReference>